<dbReference type="NCBIfam" id="TIGR02966">
    <property type="entry name" value="phoR_proteo"/>
    <property type="match status" value="1"/>
</dbReference>
<evidence type="ECO:0000256" key="4">
    <source>
        <dbReference type="ARBA" id="ARBA00022448"/>
    </source>
</evidence>
<dbReference type="GO" id="GO:0000155">
    <property type="term" value="F:phosphorelay sensor kinase activity"/>
    <property type="evidence" value="ECO:0007669"/>
    <property type="project" value="InterPro"/>
</dbReference>
<dbReference type="Pfam" id="PF02518">
    <property type="entry name" value="HATPase_c"/>
    <property type="match status" value="1"/>
</dbReference>
<dbReference type="SUPFAM" id="SSF55874">
    <property type="entry name" value="ATPase domain of HSP90 chaperone/DNA topoisomerase II/histidine kinase"/>
    <property type="match status" value="1"/>
</dbReference>
<protein>
    <recommendedName>
        <fullName evidence="3">histidine kinase</fullName>
        <ecNumber evidence="3">2.7.13.3</ecNumber>
    </recommendedName>
</protein>
<organism evidence="17 18">
    <name type="scientific">Caviibacterium pharyngocola</name>
    <dbReference type="NCBI Taxonomy" id="28159"/>
    <lineage>
        <taxon>Bacteria</taxon>
        <taxon>Pseudomonadati</taxon>
        <taxon>Pseudomonadota</taxon>
        <taxon>Gammaproteobacteria</taxon>
        <taxon>Pasteurellales</taxon>
        <taxon>Pasteurellaceae</taxon>
        <taxon>Caviibacterium</taxon>
    </lineage>
</organism>
<dbReference type="GO" id="GO:0004721">
    <property type="term" value="F:phosphoprotein phosphatase activity"/>
    <property type="evidence" value="ECO:0007669"/>
    <property type="project" value="TreeGrafter"/>
</dbReference>
<dbReference type="InterPro" id="IPR003661">
    <property type="entry name" value="HisK_dim/P_dom"/>
</dbReference>
<evidence type="ECO:0000256" key="2">
    <source>
        <dbReference type="ARBA" id="ARBA00004236"/>
    </source>
</evidence>
<dbReference type="SMART" id="SM00387">
    <property type="entry name" value="HATPase_c"/>
    <property type="match status" value="1"/>
</dbReference>
<comment type="catalytic activity">
    <reaction evidence="1">
        <text>ATP + protein L-histidine = ADP + protein N-phospho-L-histidine.</text>
        <dbReference type="EC" id="2.7.13.3"/>
    </reaction>
</comment>
<evidence type="ECO:0000256" key="9">
    <source>
        <dbReference type="ARBA" id="ARBA00022741"/>
    </source>
</evidence>
<name>A0A2M8RXW4_9PAST</name>
<dbReference type="InterPro" id="IPR014310">
    <property type="entry name" value="Sig_transdc_His_kinase_PhoR"/>
</dbReference>
<keyword evidence="14 15" id="KW-0472">Membrane</keyword>
<keyword evidence="8 15" id="KW-0812">Transmembrane</keyword>
<evidence type="ECO:0000256" key="12">
    <source>
        <dbReference type="ARBA" id="ARBA00022989"/>
    </source>
</evidence>
<dbReference type="InterPro" id="IPR036097">
    <property type="entry name" value="HisK_dim/P_sf"/>
</dbReference>
<dbReference type="RefSeq" id="WP_100295929.1">
    <property type="nucleotide sequence ID" value="NZ_PHGZ01000005.1"/>
</dbReference>
<evidence type="ECO:0000259" key="16">
    <source>
        <dbReference type="PROSITE" id="PS50109"/>
    </source>
</evidence>
<feature type="transmembrane region" description="Helical" evidence="15">
    <location>
        <begin position="7"/>
        <end position="27"/>
    </location>
</feature>
<dbReference type="InterPro" id="IPR035965">
    <property type="entry name" value="PAS-like_dom_sf"/>
</dbReference>
<dbReference type="PANTHER" id="PTHR45453:SF1">
    <property type="entry name" value="PHOSPHATE REGULON SENSOR PROTEIN PHOR"/>
    <property type="match status" value="1"/>
</dbReference>
<accession>A0A2M8RXW4</accession>
<reference evidence="17 18" key="1">
    <citation type="submission" date="2017-11" db="EMBL/GenBank/DDBJ databases">
        <title>Reclassification of Bisgaard taxon 5 as Caviibacterium pharyngocola gen. nov., sp. nov.</title>
        <authorList>
            <person name="Christensen H."/>
        </authorList>
    </citation>
    <scope>NUCLEOTIDE SEQUENCE [LARGE SCALE GENOMIC DNA]</scope>
    <source>
        <strain evidence="17 18">7_3</strain>
    </source>
</reference>
<evidence type="ECO:0000256" key="14">
    <source>
        <dbReference type="ARBA" id="ARBA00023136"/>
    </source>
</evidence>
<evidence type="ECO:0000256" key="5">
    <source>
        <dbReference type="ARBA" id="ARBA00022475"/>
    </source>
</evidence>
<dbReference type="Proteomes" id="UP000230282">
    <property type="component" value="Unassembled WGS sequence"/>
</dbReference>
<proteinExistence type="predicted"/>
<dbReference type="SUPFAM" id="SSF55785">
    <property type="entry name" value="PYP-like sensor domain (PAS domain)"/>
    <property type="match status" value="1"/>
</dbReference>
<comment type="subcellular location">
    <subcellularLocation>
        <location evidence="2">Cell membrane</location>
    </subcellularLocation>
</comment>
<evidence type="ECO:0000256" key="11">
    <source>
        <dbReference type="ARBA" id="ARBA00022840"/>
    </source>
</evidence>
<keyword evidence="5" id="KW-1003">Cell membrane</keyword>
<keyword evidence="11" id="KW-0067">ATP-binding</keyword>
<dbReference type="GO" id="GO:0005524">
    <property type="term" value="F:ATP binding"/>
    <property type="evidence" value="ECO:0007669"/>
    <property type="project" value="UniProtKB-KW"/>
</dbReference>
<keyword evidence="18" id="KW-1185">Reference proteome</keyword>
<dbReference type="InterPro" id="IPR036890">
    <property type="entry name" value="HATPase_C_sf"/>
</dbReference>
<dbReference type="InterPro" id="IPR005467">
    <property type="entry name" value="His_kinase_dom"/>
</dbReference>
<gene>
    <name evidence="17" type="ORF">CVP04_02380</name>
</gene>
<dbReference type="NCBIfam" id="NF008235">
    <property type="entry name" value="PRK11006.1"/>
    <property type="match status" value="1"/>
</dbReference>
<keyword evidence="9" id="KW-0547">Nucleotide-binding</keyword>
<evidence type="ECO:0000256" key="1">
    <source>
        <dbReference type="ARBA" id="ARBA00000085"/>
    </source>
</evidence>
<evidence type="ECO:0000256" key="3">
    <source>
        <dbReference type="ARBA" id="ARBA00012438"/>
    </source>
</evidence>
<keyword evidence="12 15" id="KW-1133">Transmembrane helix</keyword>
<dbReference type="GO" id="GO:0005886">
    <property type="term" value="C:plasma membrane"/>
    <property type="evidence" value="ECO:0007669"/>
    <property type="project" value="UniProtKB-SubCell"/>
</dbReference>
<evidence type="ECO:0000256" key="8">
    <source>
        <dbReference type="ARBA" id="ARBA00022692"/>
    </source>
</evidence>
<dbReference type="InterPro" id="IPR004358">
    <property type="entry name" value="Sig_transdc_His_kin-like_C"/>
</dbReference>
<comment type="caution">
    <text evidence="17">The sequence shown here is derived from an EMBL/GenBank/DDBJ whole genome shotgun (WGS) entry which is preliminary data.</text>
</comment>
<evidence type="ECO:0000256" key="13">
    <source>
        <dbReference type="ARBA" id="ARBA00023012"/>
    </source>
</evidence>
<evidence type="ECO:0000256" key="7">
    <source>
        <dbReference type="ARBA" id="ARBA00022679"/>
    </source>
</evidence>
<keyword evidence="13" id="KW-0902">Two-component regulatory system</keyword>
<dbReference type="EC" id="2.7.13.3" evidence="3"/>
<sequence>MKNYSSIKYFIIELIIAVIIALLFGFFAKDFEFWFIIILILLLVWHHYSEYNLLHLLAPQQPKHKRTHNILEYFSQSIAYKNHHRRRDKIQTLRMLSKLNKNIQYLPDGIILFEENGRITWCNQVSQQIFDFFWDKKVVKDVFNVIFYDEFKHYFNKEKWRHPLVLLLNNQRYIEININKYDDKLYLMIARDVTQFIRLLHSRQTFLNNMNHELRTPLTVIRGYLELLENDECQSALQIKALQAMKEQAERMAILLNQLNILAKIETSTNKEHQTVDLSQVILSLQKSIAVLNKYEHQIEFDIEPNLKVMGDESQLQSAVSNLIYNAIKHSGQNAVIRISWKKTEQGAEFSVSDNGVGIAAKHLPHLTERFYRVDESRTNQTGGTGLGLAIVKHTLEQHDSGLTVQSTEGKGATFSFIIKNRYLV</sequence>
<dbReference type="EMBL" id="PHGZ01000005">
    <property type="protein sequence ID" value="PJG83725.1"/>
    <property type="molecule type" value="Genomic_DNA"/>
</dbReference>
<dbReference type="PANTHER" id="PTHR45453">
    <property type="entry name" value="PHOSPHATE REGULON SENSOR PROTEIN PHOR"/>
    <property type="match status" value="1"/>
</dbReference>
<dbReference type="InterPro" id="IPR050351">
    <property type="entry name" value="BphY/WalK/GraS-like"/>
</dbReference>
<dbReference type="InterPro" id="IPR003594">
    <property type="entry name" value="HATPase_dom"/>
</dbReference>
<dbReference type="Pfam" id="PF00512">
    <property type="entry name" value="HisKA"/>
    <property type="match status" value="1"/>
</dbReference>
<dbReference type="PRINTS" id="PR00344">
    <property type="entry name" value="BCTRLSENSOR"/>
</dbReference>
<evidence type="ECO:0000256" key="15">
    <source>
        <dbReference type="SAM" id="Phobius"/>
    </source>
</evidence>
<keyword evidence="7" id="KW-0808">Transferase</keyword>
<dbReference type="PROSITE" id="PS50109">
    <property type="entry name" value="HIS_KIN"/>
    <property type="match status" value="1"/>
</dbReference>
<evidence type="ECO:0000256" key="6">
    <source>
        <dbReference type="ARBA" id="ARBA00022553"/>
    </source>
</evidence>
<dbReference type="Gene3D" id="1.10.287.130">
    <property type="match status" value="1"/>
</dbReference>
<dbReference type="SUPFAM" id="SSF47384">
    <property type="entry name" value="Homodimeric domain of signal transducing histidine kinase"/>
    <property type="match status" value="1"/>
</dbReference>
<feature type="domain" description="Histidine kinase" evidence="16">
    <location>
        <begin position="209"/>
        <end position="423"/>
    </location>
</feature>
<dbReference type="AlphaFoldDB" id="A0A2M8RXW4"/>
<dbReference type="SMART" id="SM00388">
    <property type="entry name" value="HisKA"/>
    <property type="match status" value="1"/>
</dbReference>
<keyword evidence="6" id="KW-0597">Phosphoprotein</keyword>
<evidence type="ECO:0000256" key="10">
    <source>
        <dbReference type="ARBA" id="ARBA00022777"/>
    </source>
</evidence>
<evidence type="ECO:0000313" key="17">
    <source>
        <dbReference type="EMBL" id="PJG83725.1"/>
    </source>
</evidence>
<keyword evidence="10 17" id="KW-0418">Kinase</keyword>
<evidence type="ECO:0000313" key="18">
    <source>
        <dbReference type="Proteomes" id="UP000230282"/>
    </source>
</evidence>
<keyword evidence="4" id="KW-0813">Transport</keyword>
<dbReference type="Gene3D" id="3.30.565.10">
    <property type="entry name" value="Histidine kinase-like ATPase, C-terminal domain"/>
    <property type="match status" value="1"/>
</dbReference>
<feature type="transmembrane region" description="Helical" evidence="15">
    <location>
        <begin position="33"/>
        <end position="58"/>
    </location>
</feature>
<dbReference type="GO" id="GO:0016036">
    <property type="term" value="P:cellular response to phosphate starvation"/>
    <property type="evidence" value="ECO:0007669"/>
    <property type="project" value="TreeGrafter"/>
</dbReference>
<dbReference type="FunFam" id="3.30.565.10:FF:000032">
    <property type="entry name" value="Phosphate regulon sensor histidine kinase PhoR"/>
    <property type="match status" value="1"/>
</dbReference>
<dbReference type="OrthoDB" id="9813151at2"/>
<dbReference type="CDD" id="cd00082">
    <property type="entry name" value="HisKA"/>
    <property type="match status" value="1"/>
</dbReference>